<dbReference type="InterPro" id="IPR013785">
    <property type="entry name" value="Aldolase_TIM"/>
</dbReference>
<name>A0A2G9ZE97_9BACT</name>
<sequence length="393" mass="44659">EDASLFNGLEDIASYKTKRRVLKPIARGLKVFDESEDPSLMPSELIICCDQKTSIVKLGYKQDSPLQIDLDEEQGIVLREKATQKTIPIEINLVKRREYQDVRVPGRIDPDRTKLVDFIDVVGLDRLSVITFDGCWNWNCGKPCSFCDYNPKRQDHTSAKPSTNTLRDFDGDVNLWWSHYQNRYLAGMEYAFKYILDTEDLSPHQHLLIMSGNLPISLSVWNNALDVVETLNKVRNVGFFDNYLNICPHPDVEVLQRARGLGIKQVQYNLEVIGPEVFAGMCPGKMDYSTFIARLEEAVCIMGFGNVRSNFVLGIQPVEQLLEGIRDLAKKGVVADYSIFQPKRGTPMADHPAPTMDTIVSFTKELVRIYKEYGFHGIYCNLSSRSSIINECL</sequence>
<dbReference type="NCBIfam" id="NF045502">
    <property type="entry name" value="variant_rSAM"/>
    <property type="match status" value="1"/>
</dbReference>
<dbReference type="Proteomes" id="UP000230447">
    <property type="component" value="Unassembled WGS sequence"/>
</dbReference>
<evidence type="ECO:0000313" key="1">
    <source>
        <dbReference type="EMBL" id="PIP31495.1"/>
    </source>
</evidence>
<dbReference type="AlphaFoldDB" id="A0A2G9ZE97"/>
<reference evidence="1 2" key="1">
    <citation type="submission" date="2017-09" db="EMBL/GenBank/DDBJ databases">
        <title>Depth-based differentiation of microbial function through sediment-hosted aquifers and enrichment of novel symbionts in the deep terrestrial subsurface.</title>
        <authorList>
            <person name="Probst A.J."/>
            <person name="Ladd B."/>
            <person name="Jarett J.K."/>
            <person name="Geller-Mcgrath D.E."/>
            <person name="Sieber C.M."/>
            <person name="Emerson J.B."/>
            <person name="Anantharaman K."/>
            <person name="Thomas B.C."/>
            <person name="Malmstrom R."/>
            <person name="Stieglmeier M."/>
            <person name="Klingl A."/>
            <person name="Woyke T."/>
            <person name="Ryan C.M."/>
            <person name="Banfield J.F."/>
        </authorList>
    </citation>
    <scope>NUCLEOTIDE SEQUENCE [LARGE SCALE GENOMIC DNA]</scope>
    <source>
        <strain evidence="1">CG23_combo_of_CG06-09_8_20_14_all_37_87_8</strain>
    </source>
</reference>
<protein>
    <recommendedName>
        <fullName evidence="3">Radical SAM core domain-containing protein</fullName>
    </recommendedName>
</protein>
<comment type="caution">
    <text evidence="1">The sequence shown here is derived from an EMBL/GenBank/DDBJ whole genome shotgun (WGS) entry which is preliminary data.</text>
</comment>
<accession>A0A2G9ZE97</accession>
<dbReference type="EMBL" id="PCSB01000069">
    <property type="protein sequence ID" value="PIP31495.1"/>
    <property type="molecule type" value="Genomic_DNA"/>
</dbReference>
<evidence type="ECO:0008006" key="3">
    <source>
        <dbReference type="Google" id="ProtNLM"/>
    </source>
</evidence>
<dbReference type="InterPro" id="IPR058240">
    <property type="entry name" value="rSAM_sf"/>
</dbReference>
<feature type="non-terminal residue" evidence="1">
    <location>
        <position position="1"/>
    </location>
</feature>
<gene>
    <name evidence="1" type="ORF">COX24_03325</name>
</gene>
<evidence type="ECO:0000313" key="2">
    <source>
        <dbReference type="Proteomes" id="UP000230447"/>
    </source>
</evidence>
<proteinExistence type="predicted"/>
<organism evidence="1 2">
    <name type="scientific">bacterium (Candidatus Gribaldobacteria) CG23_combo_of_CG06-09_8_20_14_all_37_87_8</name>
    <dbReference type="NCBI Taxonomy" id="2014278"/>
    <lineage>
        <taxon>Bacteria</taxon>
        <taxon>Candidatus Gribaldobacteria</taxon>
    </lineage>
</organism>
<dbReference type="SUPFAM" id="SSF102114">
    <property type="entry name" value="Radical SAM enzymes"/>
    <property type="match status" value="1"/>
</dbReference>
<dbReference type="Gene3D" id="3.20.20.70">
    <property type="entry name" value="Aldolase class I"/>
    <property type="match status" value="1"/>
</dbReference>